<protein>
    <submittedName>
        <fullName evidence="1">Uncharacterized protein</fullName>
    </submittedName>
</protein>
<organism evidence="1 2">
    <name type="scientific">Ensete ventricosum</name>
    <name type="common">Abyssinian banana</name>
    <name type="synonym">Musa ensete</name>
    <dbReference type="NCBI Taxonomy" id="4639"/>
    <lineage>
        <taxon>Eukaryota</taxon>
        <taxon>Viridiplantae</taxon>
        <taxon>Streptophyta</taxon>
        <taxon>Embryophyta</taxon>
        <taxon>Tracheophyta</taxon>
        <taxon>Spermatophyta</taxon>
        <taxon>Magnoliopsida</taxon>
        <taxon>Liliopsida</taxon>
        <taxon>Zingiberales</taxon>
        <taxon>Musaceae</taxon>
        <taxon>Ensete</taxon>
    </lineage>
</organism>
<dbReference type="Proteomes" id="UP001222027">
    <property type="component" value="Unassembled WGS sequence"/>
</dbReference>
<evidence type="ECO:0000313" key="2">
    <source>
        <dbReference type="Proteomes" id="UP001222027"/>
    </source>
</evidence>
<keyword evidence="2" id="KW-1185">Reference proteome</keyword>
<dbReference type="EMBL" id="JAQQAF010000008">
    <property type="protein sequence ID" value="KAJ8464761.1"/>
    <property type="molecule type" value="Genomic_DNA"/>
</dbReference>
<name>A0AAV8P423_ENSVE</name>
<sequence length="85" mass="9738">MPLGVFKQDVSPEVCLRFPGMAKESVYWLLHGNSRGLICEFQDDHFLIKRILWIKVMKLMPPTCDPSNMLTSTAVSIVWTSLQKL</sequence>
<reference evidence="1 2" key="1">
    <citation type="submission" date="2022-12" db="EMBL/GenBank/DDBJ databases">
        <title>Chromosome-scale assembly of the Ensete ventricosum genome.</title>
        <authorList>
            <person name="Dussert Y."/>
            <person name="Stocks J."/>
            <person name="Wendawek A."/>
            <person name="Woldeyes F."/>
            <person name="Nichols R.A."/>
            <person name="Borrell J.S."/>
        </authorList>
    </citation>
    <scope>NUCLEOTIDE SEQUENCE [LARGE SCALE GENOMIC DNA]</scope>
    <source>
        <strain evidence="2">cv. Maze</strain>
        <tissue evidence="1">Seeds</tissue>
    </source>
</reference>
<gene>
    <name evidence="1" type="ORF">OPV22_027313</name>
</gene>
<comment type="caution">
    <text evidence="1">The sequence shown here is derived from an EMBL/GenBank/DDBJ whole genome shotgun (WGS) entry which is preliminary data.</text>
</comment>
<accession>A0AAV8P423</accession>
<proteinExistence type="predicted"/>
<evidence type="ECO:0000313" key="1">
    <source>
        <dbReference type="EMBL" id="KAJ8464761.1"/>
    </source>
</evidence>
<dbReference type="AlphaFoldDB" id="A0AAV8P423"/>